<keyword evidence="21" id="KW-1185">Reference proteome</keyword>
<comment type="catalytic activity">
    <reaction evidence="1">
        <text>ATP + protein L-histidine = ADP + protein N-phospho-L-histidine.</text>
        <dbReference type="EC" id="2.7.13.3"/>
    </reaction>
</comment>
<keyword evidence="16 18" id="KW-0472">Membrane</keyword>
<dbReference type="InterPro" id="IPR050351">
    <property type="entry name" value="BphY/WalK/GraS-like"/>
</dbReference>
<dbReference type="RefSeq" id="WP_188156449.1">
    <property type="nucleotide sequence ID" value="NZ_CP061280.1"/>
</dbReference>
<dbReference type="InterPro" id="IPR035965">
    <property type="entry name" value="PAS-like_dom_sf"/>
</dbReference>
<feature type="domain" description="Histidine kinase" evidence="19">
    <location>
        <begin position="205"/>
        <end position="419"/>
    </location>
</feature>
<evidence type="ECO:0000256" key="17">
    <source>
        <dbReference type="ARBA" id="ARBA00025207"/>
    </source>
</evidence>
<dbReference type="AlphaFoldDB" id="A0A7H1C1G3"/>
<dbReference type="KEGG" id="mbos:ICJ55_08720"/>
<evidence type="ECO:0000259" key="19">
    <source>
        <dbReference type="PROSITE" id="PS50109"/>
    </source>
</evidence>
<organism evidence="20 21">
    <name type="scientific">Mannheimia bovis</name>
    <dbReference type="NCBI Taxonomy" id="2770636"/>
    <lineage>
        <taxon>Bacteria</taxon>
        <taxon>Pseudomonadati</taxon>
        <taxon>Pseudomonadota</taxon>
        <taxon>Gammaproteobacteria</taxon>
        <taxon>Pasteurellales</taxon>
        <taxon>Pasteurellaceae</taxon>
        <taxon>Mannheimia</taxon>
    </lineage>
</organism>
<dbReference type="PROSITE" id="PS50109">
    <property type="entry name" value="HIS_KIN"/>
    <property type="match status" value="1"/>
</dbReference>
<keyword evidence="5" id="KW-0813">Transport</keyword>
<dbReference type="GO" id="GO:0005886">
    <property type="term" value="C:plasma membrane"/>
    <property type="evidence" value="ECO:0007669"/>
    <property type="project" value="UniProtKB-SubCell"/>
</dbReference>
<keyword evidence="7" id="KW-0597">Phosphoprotein</keyword>
<keyword evidence="6" id="KW-1003">Cell membrane</keyword>
<evidence type="ECO:0000256" key="4">
    <source>
        <dbReference type="ARBA" id="ARBA00019665"/>
    </source>
</evidence>
<evidence type="ECO:0000313" key="21">
    <source>
        <dbReference type="Proteomes" id="UP000576260"/>
    </source>
</evidence>
<dbReference type="SUPFAM" id="SSF55785">
    <property type="entry name" value="PYP-like sensor domain (PAS domain)"/>
    <property type="match status" value="1"/>
</dbReference>
<evidence type="ECO:0000256" key="14">
    <source>
        <dbReference type="ARBA" id="ARBA00022989"/>
    </source>
</evidence>
<dbReference type="InterPro" id="IPR004358">
    <property type="entry name" value="Sig_transdc_His_kin-like_C"/>
</dbReference>
<dbReference type="PANTHER" id="PTHR45453">
    <property type="entry name" value="PHOSPHATE REGULON SENSOR PROTEIN PHOR"/>
    <property type="match status" value="1"/>
</dbReference>
<accession>A0A7H1C1G3</accession>
<evidence type="ECO:0000256" key="7">
    <source>
        <dbReference type="ARBA" id="ARBA00022553"/>
    </source>
</evidence>
<comment type="function">
    <text evidence="17">Member of the two-component regulatory system PhoR/PhoB involved in the phosphate regulon genes expression. PhoR may function as a membrane-associated protein kinase that phosphorylates PhoB in response to environmental signals.</text>
</comment>
<feature type="transmembrane region" description="Helical" evidence="18">
    <location>
        <begin position="12"/>
        <end position="42"/>
    </location>
</feature>
<dbReference type="InterPro" id="IPR003594">
    <property type="entry name" value="HATPase_dom"/>
</dbReference>
<evidence type="ECO:0000256" key="1">
    <source>
        <dbReference type="ARBA" id="ARBA00000085"/>
    </source>
</evidence>
<dbReference type="Pfam" id="PF02518">
    <property type="entry name" value="HATPase_c"/>
    <property type="match status" value="1"/>
</dbReference>
<proteinExistence type="predicted"/>
<dbReference type="InterPro" id="IPR014310">
    <property type="entry name" value="Sig_transdc_His_kinase_PhoR"/>
</dbReference>
<dbReference type="Gene3D" id="3.30.565.10">
    <property type="entry name" value="Histidine kinase-like ATPase, C-terminal domain"/>
    <property type="match status" value="1"/>
</dbReference>
<dbReference type="InterPro" id="IPR036097">
    <property type="entry name" value="HisK_dim/P_sf"/>
</dbReference>
<dbReference type="InterPro" id="IPR000014">
    <property type="entry name" value="PAS"/>
</dbReference>
<dbReference type="InterPro" id="IPR005467">
    <property type="entry name" value="His_kinase_dom"/>
</dbReference>
<evidence type="ECO:0000256" key="2">
    <source>
        <dbReference type="ARBA" id="ARBA00004236"/>
    </source>
</evidence>
<reference evidence="20 21" key="1">
    <citation type="submission" date="2020-09" db="EMBL/GenBank/DDBJ databases">
        <title>Mannheimia bovis sp.nov., isolated from a cow.</title>
        <authorList>
            <person name="Li F."/>
        </authorList>
    </citation>
    <scope>NUCLEOTIDE SEQUENCE [LARGE SCALE GENOMIC DNA]</scope>
    <source>
        <strain evidence="20 21">ZY190616</strain>
    </source>
</reference>
<keyword evidence="14 18" id="KW-1133">Transmembrane helix</keyword>
<keyword evidence="11" id="KW-0547">Nucleotide-binding</keyword>
<dbReference type="EMBL" id="CP061280">
    <property type="protein sequence ID" value="QNS14818.1"/>
    <property type="molecule type" value="Genomic_DNA"/>
</dbReference>
<evidence type="ECO:0000256" key="5">
    <source>
        <dbReference type="ARBA" id="ARBA00022448"/>
    </source>
</evidence>
<dbReference type="PANTHER" id="PTHR45453:SF1">
    <property type="entry name" value="PHOSPHATE REGULON SENSOR PROTEIN PHOR"/>
    <property type="match status" value="1"/>
</dbReference>
<dbReference type="EC" id="2.7.13.3" evidence="3"/>
<evidence type="ECO:0000256" key="3">
    <source>
        <dbReference type="ARBA" id="ARBA00012438"/>
    </source>
</evidence>
<evidence type="ECO:0000313" key="20">
    <source>
        <dbReference type="EMBL" id="QNS14818.1"/>
    </source>
</evidence>
<evidence type="ECO:0000256" key="11">
    <source>
        <dbReference type="ARBA" id="ARBA00022741"/>
    </source>
</evidence>
<sequence>MKKLLNFLAELILSALIAFIFSLFGLDFSTWLIVIFVGLLVWHHITEHRLLQTLNPQGKKELELINLENFSQTIAYYRNKNKKEKFENLRLLSKLNKNIQYLPDAIMIAQADGELVWCNNAAQKMFDFYWHKKTQKNILNVIFYKQFKHYFAQPKKSRPLVLLTYNERYIEIHIHQYDPETLLIIGRDITEMIKLLRSRQTFLSNINHELRTPLTVLQGYLEILADQPVQSLLQEKAIKAMQEQSLRMTNLLQQLNMLAKIETSSNKDHQLFDMSAMILSLKKDAEILNTYSHQITFDIQPSVEILGNEHQLHSVVSNLIYNSIKHSGQACHIEISWKPCEEGMKFEVKDDGIGIPEIHLPHLTERFYRVDESRSKKTGGSGLGLAIVKHALEQHASTLNITSKEGEGSSFSFVLKSALCSHNH</sequence>
<dbReference type="SUPFAM" id="SSF47384">
    <property type="entry name" value="Homodimeric domain of signal transducing histidine kinase"/>
    <property type="match status" value="1"/>
</dbReference>
<dbReference type="SMART" id="SM00387">
    <property type="entry name" value="HATPase_c"/>
    <property type="match status" value="1"/>
</dbReference>
<keyword evidence="12 20" id="KW-0418">Kinase</keyword>
<keyword evidence="9" id="KW-0808">Transferase</keyword>
<keyword evidence="8" id="KW-0592">Phosphate transport</keyword>
<dbReference type="GO" id="GO:0005524">
    <property type="term" value="F:ATP binding"/>
    <property type="evidence" value="ECO:0007669"/>
    <property type="project" value="UniProtKB-KW"/>
</dbReference>
<keyword evidence="10 18" id="KW-0812">Transmembrane</keyword>
<evidence type="ECO:0000256" key="10">
    <source>
        <dbReference type="ARBA" id="ARBA00022692"/>
    </source>
</evidence>
<dbReference type="GO" id="GO:0000155">
    <property type="term" value="F:phosphorelay sensor kinase activity"/>
    <property type="evidence" value="ECO:0007669"/>
    <property type="project" value="InterPro"/>
</dbReference>
<dbReference type="FunFam" id="3.30.565.10:FF:000006">
    <property type="entry name" value="Sensor histidine kinase WalK"/>
    <property type="match status" value="1"/>
</dbReference>
<dbReference type="InterPro" id="IPR036890">
    <property type="entry name" value="HATPase_C_sf"/>
</dbReference>
<dbReference type="GO" id="GO:0016036">
    <property type="term" value="P:cellular response to phosphate starvation"/>
    <property type="evidence" value="ECO:0007669"/>
    <property type="project" value="TreeGrafter"/>
</dbReference>
<dbReference type="CDD" id="cd00082">
    <property type="entry name" value="HisKA"/>
    <property type="match status" value="1"/>
</dbReference>
<keyword evidence="15" id="KW-0902">Two-component regulatory system</keyword>
<dbReference type="GO" id="GO:0006817">
    <property type="term" value="P:phosphate ion transport"/>
    <property type="evidence" value="ECO:0007669"/>
    <property type="project" value="UniProtKB-KW"/>
</dbReference>
<evidence type="ECO:0000256" key="12">
    <source>
        <dbReference type="ARBA" id="ARBA00022777"/>
    </source>
</evidence>
<dbReference type="GO" id="GO:0004721">
    <property type="term" value="F:phosphoprotein phosphatase activity"/>
    <property type="evidence" value="ECO:0007669"/>
    <property type="project" value="TreeGrafter"/>
</dbReference>
<dbReference type="FunFam" id="1.10.287.130:FF:000001">
    <property type="entry name" value="Two-component sensor histidine kinase"/>
    <property type="match status" value="1"/>
</dbReference>
<evidence type="ECO:0000256" key="6">
    <source>
        <dbReference type="ARBA" id="ARBA00022475"/>
    </source>
</evidence>
<dbReference type="InterPro" id="IPR003661">
    <property type="entry name" value="HisK_dim/P_dom"/>
</dbReference>
<comment type="subcellular location">
    <subcellularLocation>
        <location evidence="2">Cell membrane</location>
    </subcellularLocation>
</comment>
<dbReference type="SUPFAM" id="SSF55874">
    <property type="entry name" value="ATPase domain of HSP90 chaperone/DNA topoisomerase II/histidine kinase"/>
    <property type="match status" value="1"/>
</dbReference>
<evidence type="ECO:0000256" key="8">
    <source>
        <dbReference type="ARBA" id="ARBA00022592"/>
    </source>
</evidence>
<dbReference type="Gene3D" id="1.10.287.130">
    <property type="match status" value="1"/>
</dbReference>
<evidence type="ECO:0000256" key="9">
    <source>
        <dbReference type="ARBA" id="ARBA00022679"/>
    </source>
</evidence>
<name>A0A7H1C1G3_9PAST</name>
<dbReference type="NCBIfam" id="TIGR02966">
    <property type="entry name" value="phoR_proteo"/>
    <property type="match status" value="1"/>
</dbReference>
<dbReference type="SMART" id="SM00388">
    <property type="entry name" value="HisKA"/>
    <property type="match status" value="1"/>
</dbReference>
<dbReference type="PRINTS" id="PR00344">
    <property type="entry name" value="BCTRLSENSOR"/>
</dbReference>
<gene>
    <name evidence="20" type="primary">phoR</name>
    <name evidence="20" type="ORF">ICJ55_08720</name>
</gene>
<evidence type="ECO:0000256" key="13">
    <source>
        <dbReference type="ARBA" id="ARBA00022840"/>
    </source>
</evidence>
<evidence type="ECO:0000256" key="18">
    <source>
        <dbReference type="SAM" id="Phobius"/>
    </source>
</evidence>
<dbReference type="SMART" id="SM00091">
    <property type="entry name" value="PAS"/>
    <property type="match status" value="1"/>
</dbReference>
<protein>
    <recommendedName>
        <fullName evidence="4">Phosphate regulon sensor protein PhoR</fullName>
        <ecNumber evidence="3">2.7.13.3</ecNumber>
    </recommendedName>
</protein>
<dbReference type="Proteomes" id="UP000576260">
    <property type="component" value="Chromosome"/>
</dbReference>
<dbReference type="Pfam" id="PF00512">
    <property type="entry name" value="HisKA"/>
    <property type="match status" value="1"/>
</dbReference>
<evidence type="ECO:0000256" key="15">
    <source>
        <dbReference type="ARBA" id="ARBA00023012"/>
    </source>
</evidence>
<evidence type="ECO:0000256" key="16">
    <source>
        <dbReference type="ARBA" id="ARBA00023136"/>
    </source>
</evidence>
<keyword evidence="13" id="KW-0067">ATP-binding</keyword>